<keyword evidence="2" id="KW-1185">Reference proteome</keyword>
<reference evidence="1" key="1">
    <citation type="submission" date="2022-04" db="EMBL/GenBank/DDBJ databases">
        <title>Genome of the entomopathogenic fungus Entomophthora muscae.</title>
        <authorList>
            <person name="Elya C."/>
            <person name="Lovett B.R."/>
            <person name="Lee E."/>
            <person name="Macias A.M."/>
            <person name="Hajek A.E."/>
            <person name="De Bivort B.L."/>
            <person name="Kasson M.T."/>
            <person name="De Fine Licht H.H."/>
            <person name="Stajich J.E."/>
        </authorList>
    </citation>
    <scope>NUCLEOTIDE SEQUENCE</scope>
    <source>
        <strain evidence="1">Berkeley</strain>
    </source>
</reference>
<keyword evidence="1" id="KW-0378">Hydrolase</keyword>
<evidence type="ECO:0000313" key="1">
    <source>
        <dbReference type="EMBL" id="KAJ9049206.1"/>
    </source>
</evidence>
<protein>
    <submittedName>
        <fullName evidence="1">Trypsin-2</fullName>
        <ecNumber evidence="1">3.4.21.-</ecNumber>
    </submittedName>
</protein>
<dbReference type="EMBL" id="QTSX02007262">
    <property type="protein sequence ID" value="KAJ9049206.1"/>
    <property type="molecule type" value="Genomic_DNA"/>
</dbReference>
<organism evidence="1 2">
    <name type="scientific">Entomophthora muscae</name>
    <dbReference type="NCBI Taxonomy" id="34485"/>
    <lineage>
        <taxon>Eukaryota</taxon>
        <taxon>Fungi</taxon>
        <taxon>Fungi incertae sedis</taxon>
        <taxon>Zoopagomycota</taxon>
        <taxon>Entomophthoromycotina</taxon>
        <taxon>Entomophthoromycetes</taxon>
        <taxon>Entomophthorales</taxon>
        <taxon>Entomophthoraceae</taxon>
        <taxon>Entomophthora</taxon>
    </lineage>
</organism>
<dbReference type="Proteomes" id="UP001165960">
    <property type="component" value="Unassembled WGS sequence"/>
</dbReference>
<accession>A0ACC2RGN2</accession>
<dbReference type="EC" id="3.4.21.-" evidence="1"/>
<proteinExistence type="predicted"/>
<evidence type="ECO:0000313" key="2">
    <source>
        <dbReference type="Proteomes" id="UP001165960"/>
    </source>
</evidence>
<sequence length="239" mass="26944">MIVSTLLLCVLSLGDINMPPSGEVLSTYIAQFNFPFILNIKLNDKIICVGTLYMDDVVLTPASCFRGKGHGLFSVWGKQNYPIDKIVLHEQFAQDGLNFNIALIKLKIPLEESPIVLDPGRIGLTLVDYGFMFGRTNGKFAYHAVPMFGYILCQDKVSTEPYYEFCVGFPKYNQHILNYIRGSPILVSHQNRTYLTGFFSRKRVTKKGVADVPAVALRVSSFKQWIESTIESMFTTSFL</sequence>
<name>A0ACC2RGN2_9FUNG</name>
<gene>
    <name evidence="1" type="primary">PRSS2_2</name>
    <name evidence="1" type="ORF">DSO57_1027054</name>
</gene>
<comment type="caution">
    <text evidence="1">The sequence shown here is derived from an EMBL/GenBank/DDBJ whole genome shotgun (WGS) entry which is preliminary data.</text>
</comment>